<accession>A0ABQ8UMZ1</accession>
<organism evidence="7 8">
    <name type="scientific">Paratrimastix pyriformis</name>
    <dbReference type="NCBI Taxonomy" id="342808"/>
    <lineage>
        <taxon>Eukaryota</taxon>
        <taxon>Metamonada</taxon>
        <taxon>Preaxostyla</taxon>
        <taxon>Paratrimastigidae</taxon>
        <taxon>Paratrimastix</taxon>
    </lineage>
</organism>
<reference evidence="7" key="1">
    <citation type="journal article" date="2022" name="bioRxiv">
        <title>Genomics of Preaxostyla Flagellates Illuminates Evolutionary Transitions and the Path Towards Mitochondrial Loss.</title>
        <authorList>
            <person name="Novak L.V.F."/>
            <person name="Treitli S.C."/>
            <person name="Pyrih J."/>
            <person name="Halakuc P."/>
            <person name="Pipaliya S.V."/>
            <person name="Vacek V."/>
            <person name="Brzon O."/>
            <person name="Soukal P."/>
            <person name="Eme L."/>
            <person name="Dacks J.B."/>
            <person name="Karnkowska A."/>
            <person name="Elias M."/>
            <person name="Hampl V."/>
        </authorList>
    </citation>
    <scope>NUCLEOTIDE SEQUENCE</scope>
    <source>
        <strain evidence="7">RCP-MX</strain>
    </source>
</reference>
<feature type="domain" description="Exocyst complex component EXOC2/Sec5 N-terminal" evidence="6">
    <location>
        <begin position="72"/>
        <end position="280"/>
    </location>
</feature>
<comment type="subunit">
    <text evidence="4">Component of the exocyst complex.</text>
</comment>
<dbReference type="InterPro" id="IPR029175">
    <property type="entry name" value="EXOC2/Sec5"/>
</dbReference>
<dbReference type="PANTHER" id="PTHR13043:SF1">
    <property type="entry name" value="EXOCYST COMPLEX COMPONENT 2"/>
    <property type="match status" value="1"/>
</dbReference>
<dbReference type="Proteomes" id="UP001141327">
    <property type="component" value="Unassembled WGS sequence"/>
</dbReference>
<dbReference type="InterPro" id="IPR039481">
    <property type="entry name" value="EXOC2/Sec5_N_dom"/>
</dbReference>
<sequence>MEEDYDDQDPPDDDNPPDMVEEALDTLVSKLDPFNPPDSRPRGRLVLRDLVELFRQKVDPSFPARTDPAFRDTVEKLLPASEKFDPVLFLRVVHQNTHLTDVTQGIQRLTDGVVDQTSQLRKLVNEDMDSFIGCRETVDKVRKVLGNIAELHSIETVRDEYANLLARADRVYTPLMAGQKEALRVQNLLILLRRFRFVFFLPRRMKEDIANSDLDRVVRGYKSTLWIKAHLKGPVIGRVVQQVEEIVAALRRSLLQQLGDNISLDSDEQRRILDYLKDLNLVWLAG</sequence>
<protein>
    <recommendedName>
        <fullName evidence="4">Exocyst complex component</fullName>
    </recommendedName>
</protein>
<evidence type="ECO:0000256" key="2">
    <source>
        <dbReference type="ARBA" id="ARBA00022448"/>
    </source>
</evidence>
<keyword evidence="8" id="KW-1185">Reference proteome</keyword>
<comment type="caution">
    <text evidence="7">The sequence shown here is derived from an EMBL/GenBank/DDBJ whole genome shotgun (WGS) entry which is preliminary data.</text>
</comment>
<name>A0ABQ8UMZ1_9EUKA</name>
<evidence type="ECO:0000256" key="5">
    <source>
        <dbReference type="SAM" id="MobiDB-lite"/>
    </source>
</evidence>
<evidence type="ECO:0000256" key="3">
    <source>
        <dbReference type="ARBA" id="ARBA00022483"/>
    </source>
</evidence>
<evidence type="ECO:0000256" key="4">
    <source>
        <dbReference type="RuleBase" id="RU365069"/>
    </source>
</evidence>
<feature type="region of interest" description="Disordered" evidence="5">
    <location>
        <begin position="1"/>
        <end position="20"/>
    </location>
</feature>
<dbReference type="Pfam" id="PF15469">
    <property type="entry name" value="Sec5"/>
    <property type="match status" value="1"/>
</dbReference>
<evidence type="ECO:0000256" key="1">
    <source>
        <dbReference type="ARBA" id="ARBA00010578"/>
    </source>
</evidence>
<proteinExistence type="inferred from homology"/>
<evidence type="ECO:0000313" key="7">
    <source>
        <dbReference type="EMBL" id="KAJ4459831.1"/>
    </source>
</evidence>
<keyword evidence="4" id="KW-0653">Protein transport</keyword>
<comment type="similarity">
    <text evidence="1 4">Belongs to the SEC5 family.</text>
</comment>
<keyword evidence="3 4" id="KW-0268">Exocytosis</keyword>
<comment type="function">
    <text evidence="4">Component of the exocyst complex involved in the docking of exocytic vesicles with fusion sites on the plasma membrane.</text>
</comment>
<keyword evidence="2 4" id="KW-0813">Transport</keyword>
<evidence type="ECO:0000313" key="8">
    <source>
        <dbReference type="Proteomes" id="UP001141327"/>
    </source>
</evidence>
<dbReference type="EMBL" id="JAPMOS010000017">
    <property type="protein sequence ID" value="KAJ4459831.1"/>
    <property type="molecule type" value="Genomic_DNA"/>
</dbReference>
<evidence type="ECO:0000259" key="6">
    <source>
        <dbReference type="Pfam" id="PF15469"/>
    </source>
</evidence>
<dbReference type="PANTHER" id="PTHR13043">
    <property type="entry name" value="EXOCYST COMPLEX COMPONENT SEC5"/>
    <property type="match status" value="1"/>
</dbReference>
<gene>
    <name evidence="7" type="ORF">PAPYR_4236</name>
</gene>